<sequence length="436" mass="48612">MKIIRNIMIAVLTLGLLLTGCAKETKDVKDNPNNNTDGKTNEQTHTGEDNKSKEKVKITFWHNYGADKETPFFQEKIIPMFNEKYPNIEVEVVAQGNDQYREQIVISAGTNTTPDVARLDITDVSGLAKIGALMSLDEMEGFNELKDNLFEGPMSTNYYNGKYYGLPLDTNCKAAVFNMNKLKELGFEDVPKTMEEFIDASTKKGGYTLNVSSAGEWDFLPYFWSFGGVLTNEDFTKATGYIDSQQSIDAVNKLKELHEQGMFTIKEIDGTTDAWDGIKSGEYAMFLEGPWFFAFTGDWKELGLKPALIPTYNNESGSIVGGESIGIFNSCEHPKEAFLFIKFLLSEEVQVLMGQEMGQMPVLKSAAKNPKLTSDEVWSVYLEQLNNARTRIPSPEKATIEEYIKDAFDSILTGAATTEDGLKQAASLLDEVLSQN</sequence>
<dbReference type="GO" id="GO:0055052">
    <property type="term" value="C:ATP-binding cassette (ABC) transporter complex, substrate-binding subunit-containing"/>
    <property type="evidence" value="ECO:0007669"/>
    <property type="project" value="TreeGrafter"/>
</dbReference>
<evidence type="ECO:0000256" key="1">
    <source>
        <dbReference type="ARBA" id="ARBA00008520"/>
    </source>
</evidence>
<dbReference type="GO" id="GO:0042956">
    <property type="term" value="P:maltodextrin transmembrane transport"/>
    <property type="evidence" value="ECO:0007669"/>
    <property type="project" value="TreeGrafter"/>
</dbReference>
<keyword evidence="2" id="KW-0813">Transport</keyword>
<evidence type="ECO:0000313" key="7">
    <source>
        <dbReference type="Proteomes" id="UP000677305"/>
    </source>
</evidence>
<feature type="region of interest" description="Disordered" evidence="4">
    <location>
        <begin position="25"/>
        <end position="52"/>
    </location>
</feature>
<feature type="signal peptide" evidence="5">
    <location>
        <begin position="1"/>
        <end position="22"/>
    </location>
</feature>
<evidence type="ECO:0000313" key="6">
    <source>
        <dbReference type="EMBL" id="QUH30408.1"/>
    </source>
</evidence>
<dbReference type="InterPro" id="IPR006059">
    <property type="entry name" value="SBP"/>
</dbReference>
<feature type="chain" id="PRO_5035206984" evidence="5">
    <location>
        <begin position="23"/>
        <end position="436"/>
    </location>
</feature>
<keyword evidence="3 5" id="KW-0732">Signal</keyword>
<organism evidence="6 7">
    <name type="scientific">Vallitalea guaymasensis</name>
    <dbReference type="NCBI Taxonomy" id="1185412"/>
    <lineage>
        <taxon>Bacteria</taxon>
        <taxon>Bacillati</taxon>
        <taxon>Bacillota</taxon>
        <taxon>Clostridia</taxon>
        <taxon>Lachnospirales</taxon>
        <taxon>Vallitaleaceae</taxon>
        <taxon>Vallitalea</taxon>
    </lineage>
</organism>
<dbReference type="KEGG" id="vgu:HYG85_16440"/>
<dbReference type="PROSITE" id="PS51257">
    <property type="entry name" value="PROKAR_LIPOPROTEIN"/>
    <property type="match status" value="1"/>
</dbReference>
<dbReference type="PANTHER" id="PTHR30061:SF50">
    <property type="entry name" value="MALTOSE_MALTODEXTRIN-BINDING PERIPLASMIC PROTEIN"/>
    <property type="match status" value="1"/>
</dbReference>
<dbReference type="PANTHER" id="PTHR30061">
    <property type="entry name" value="MALTOSE-BINDING PERIPLASMIC PROTEIN"/>
    <property type="match status" value="1"/>
</dbReference>
<evidence type="ECO:0000256" key="2">
    <source>
        <dbReference type="ARBA" id="ARBA00022448"/>
    </source>
</evidence>
<gene>
    <name evidence="6" type="ORF">HYG85_16440</name>
</gene>
<dbReference type="Pfam" id="PF13416">
    <property type="entry name" value="SBP_bac_8"/>
    <property type="match status" value="1"/>
</dbReference>
<accession>A0A8J8MCK4</accession>
<dbReference type="GO" id="GO:0015768">
    <property type="term" value="P:maltose transport"/>
    <property type="evidence" value="ECO:0007669"/>
    <property type="project" value="TreeGrafter"/>
</dbReference>
<protein>
    <submittedName>
        <fullName evidence="6">Extracellular solute-binding protein</fullName>
    </submittedName>
</protein>
<evidence type="ECO:0000256" key="4">
    <source>
        <dbReference type="SAM" id="MobiDB-lite"/>
    </source>
</evidence>
<evidence type="ECO:0000256" key="5">
    <source>
        <dbReference type="SAM" id="SignalP"/>
    </source>
</evidence>
<dbReference type="EMBL" id="CP058561">
    <property type="protein sequence ID" value="QUH30408.1"/>
    <property type="molecule type" value="Genomic_DNA"/>
</dbReference>
<keyword evidence="7" id="KW-1185">Reference proteome</keyword>
<dbReference type="GO" id="GO:1901982">
    <property type="term" value="F:maltose binding"/>
    <property type="evidence" value="ECO:0007669"/>
    <property type="project" value="TreeGrafter"/>
</dbReference>
<dbReference type="Gene3D" id="3.40.190.10">
    <property type="entry name" value="Periplasmic binding protein-like II"/>
    <property type="match status" value="2"/>
</dbReference>
<dbReference type="SUPFAM" id="SSF53850">
    <property type="entry name" value="Periplasmic binding protein-like II"/>
    <property type="match status" value="1"/>
</dbReference>
<comment type="similarity">
    <text evidence="1">Belongs to the bacterial solute-binding protein 1 family.</text>
</comment>
<evidence type="ECO:0000256" key="3">
    <source>
        <dbReference type="ARBA" id="ARBA00022729"/>
    </source>
</evidence>
<name>A0A8J8MCK4_9FIRM</name>
<feature type="compositionally biased region" description="Basic and acidic residues" evidence="4">
    <location>
        <begin position="39"/>
        <end position="52"/>
    </location>
</feature>
<dbReference type="AlphaFoldDB" id="A0A8J8MCK4"/>
<dbReference type="Proteomes" id="UP000677305">
    <property type="component" value="Chromosome"/>
</dbReference>
<proteinExistence type="inferred from homology"/>
<dbReference type="RefSeq" id="WP_212690574.1">
    <property type="nucleotide sequence ID" value="NZ_CP058561.1"/>
</dbReference>
<reference evidence="6 7" key="1">
    <citation type="submission" date="2020-07" db="EMBL/GenBank/DDBJ databases">
        <title>Vallitalea guaymasensis genome.</title>
        <authorList>
            <person name="Postec A."/>
        </authorList>
    </citation>
    <scope>NUCLEOTIDE SEQUENCE [LARGE SCALE GENOMIC DNA]</scope>
    <source>
        <strain evidence="6 7">Ra1766G1</strain>
    </source>
</reference>